<reference evidence="10" key="1">
    <citation type="journal article" date="2019" name="Int. J. Syst. Evol. Microbiol.">
        <title>The Global Catalogue of Microorganisms (GCM) 10K type strain sequencing project: providing services to taxonomists for standard genome sequencing and annotation.</title>
        <authorList>
            <consortium name="The Broad Institute Genomics Platform"/>
            <consortium name="The Broad Institute Genome Sequencing Center for Infectious Disease"/>
            <person name="Wu L."/>
            <person name="Ma J."/>
        </authorList>
    </citation>
    <scope>NUCLEOTIDE SEQUENCE [LARGE SCALE GENOMIC DNA]</scope>
    <source>
        <strain evidence="10">CCUG 57401</strain>
    </source>
</reference>
<keyword evidence="4 7" id="KW-1133">Transmembrane helix</keyword>
<feature type="domain" description="PLD phosphodiesterase" evidence="8">
    <location>
        <begin position="203"/>
        <end position="230"/>
    </location>
</feature>
<evidence type="ECO:0000256" key="3">
    <source>
        <dbReference type="ARBA" id="ARBA00022692"/>
    </source>
</evidence>
<comment type="subcellular location">
    <subcellularLocation>
        <location evidence="1">Cell membrane</location>
        <topology evidence="1">Multi-pass membrane protein</topology>
    </subcellularLocation>
</comment>
<evidence type="ECO:0000313" key="10">
    <source>
        <dbReference type="Proteomes" id="UP001596037"/>
    </source>
</evidence>
<organism evidence="9 10">
    <name type="scientific">Caenimonas terrae</name>
    <dbReference type="NCBI Taxonomy" id="696074"/>
    <lineage>
        <taxon>Bacteria</taxon>
        <taxon>Pseudomonadati</taxon>
        <taxon>Pseudomonadota</taxon>
        <taxon>Betaproteobacteria</taxon>
        <taxon>Burkholderiales</taxon>
        <taxon>Comamonadaceae</taxon>
        <taxon>Caenimonas</taxon>
    </lineage>
</organism>
<evidence type="ECO:0000313" key="9">
    <source>
        <dbReference type="EMBL" id="MFC5499407.1"/>
    </source>
</evidence>
<evidence type="ECO:0000259" key="8">
    <source>
        <dbReference type="PROSITE" id="PS50035"/>
    </source>
</evidence>
<protein>
    <submittedName>
        <fullName evidence="9">Phospholipase D-like domain-containing protein</fullName>
    </submittedName>
</protein>
<dbReference type="SUPFAM" id="SSF56024">
    <property type="entry name" value="Phospholipase D/nuclease"/>
    <property type="match status" value="2"/>
</dbReference>
<evidence type="ECO:0000256" key="6">
    <source>
        <dbReference type="SAM" id="MobiDB-lite"/>
    </source>
</evidence>
<feature type="transmembrane region" description="Helical" evidence="7">
    <location>
        <begin position="40"/>
        <end position="62"/>
    </location>
</feature>
<keyword evidence="3 7" id="KW-0812">Transmembrane</keyword>
<dbReference type="Pfam" id="PF13396">
    <property type="entry name" value="PLDc_N"/>
    <property type="match status" value="1"/>
</dbReference>
<sequence>MLERFEIGHWLTLHGAIVLLGLAVYVTASRANRQRRHPSASVAWVISLLLVPYLALPAYFVFGSRKNRLRPAPLAHAKPLPALSPAGRLQALAVNLGLGPPVCCHDLRLHADGADALARLREIVLGARESLDVGTFLLGRDHVGRELSQLLARRAREGLKVRLLIDGVGLYLGGRPALGALQRAGAQVALFVPPWASFLPGRINLRNHRKLVVADGQWLWSGGRNLAAEYFTGKSLPLGHVAAPWIDLSFDVRGPIAADALAQFQSDWELASRGRAGAHPVRPTAPAPAGRATAQLVPSGPDQAEDTLYSLIIEACFTAQRRILAVTPYFVPDPGLLMAFTLAARRGVQVDLVLPRHSNHRLADLARPPAIRELVAAGAHVWLAPGMVHAKAVVVDEVLALAGSANLDERSLFLNYEMMVAFYDPQAVRGFAEWVGAVRATSTRVQAAPVPLARELAEGILRLLVFQL</sequence>
<dbReference type="EMBL" id="JBHSMF010000009">
    <property type="protein sequence ID" value="MFC5499407.1"/>
    <property type="molecule type" value="Genomic_DNA"/>
</dbReference>
<evidence type="ECO:0000256" key="2">
    <source>
        <dbReference type="ARBA" id="ARBA00022475"/>
    </source>
</evidence>
<dbReference type="RefSeq" id="WP_376851631.1">
    <property type="nucleotide sequence ID" value="NZ_JBHSMF010000009.1"/>
</dbReference>
<keyword evidence="10" id="KW-1185">Reference proteome</keyword>
<dbReference type="Pfam" id="PF13091">
    <property type="entry name" value="PLDc_2"/>
    <property type="match status" value="2"/>
</dbReference>
<dbReference type="InterPro" id="IPR001736">
    <property type="entry name" value="PLipase_D/transphosphatidylase"/>
</dbReference>
<evidence type="ECO:0000256" key="7">
    <source>
        <dbReference type="SAM" id="Phobius"/>
    </source>
</evidence>
<dbReference type="Proteomes" id="UP001596037">
    <property type="component" value="Unassembled WGS sequence"/>
</dbReference>
<name>A0ABW0NH99_9BURK</name>
<feature type="domain" description="PLD phosphodiesterase" evidence="8">
    <location>
        <begin position="384"/>
        <end position="411"/>
    </location>
</feature>
<evidence type="ECO:0000256" key="1">
    <source>
        <dbReference type="ARBA" id="ARBA00004651"/>
    </source>
</evidence>
<feature type="compositionally biased region" description="Low complexity" evidence="6">
    <location>
        <begin position="280"/>
        <end position="294"/>
    </location>
</feature>
<dbReference type="SMART" id="SM00155">
    <property type="entry name" value="PLDc"/>
    <property type="match status" value="2"/>
</dbReference>
<feature type="region of interest" description="Disordered" evidence="6">
    <location>
        <begin position="275"/>
        <end position="298"/>
    </location>
</feature>
<keyword evidence="5 7" id="KW-0472">Membrane</keyword>
<evidence type="ECO:0000256" key="5">
    <source>
        <dbReference type="ARBA" id="ARBA00023136"/>
    </source>
</evidence>
<gene>
    <name evidence="9" type="ORF">ACFPOE_17815</name>
</gene>
<evidence type="ECO:0000256" key="4">
    <source>
        <dbReference type="ARBA" id="ARBA00022989"/>
    </source>
</evidence>
<dbReference type="PROSITE" id="PS50035">
    <property type="entry name" value="PLD"/>
    <property type="match status" value="2"/>
</dbReference>
<dbReference type="Gene3D" id="3.30.870.10">
    <property type="entry name" value="Endonuclease Chain A"/>
    <property type="match status" value="2"/>
</dbReference>
<keyword evidence="2" id="KW-1003">Cell membrane</keyword>
<proteinExistence type="predicted"/>
<dbReference type="PANTHER" id="PTHR21248:SF22">
    <property type="entry name" value="PHOSPHOLIPASE D"/>
    <property type="match status" value="1"/>
</dbReference>
<accession>A0ABW0NH99</accession>
<dbReference type="InterPro" id="IPR027379">
    <property type="entry name" value="CLS_N"/>
</dbReference>
<dbReference type="InterPro" id="IPR025202">
    <property type="entry name" value="PLD-like_dom"/>
</dbReference>
<feature type="transmembrane region" description="Helical" evidence="7">
    <location>
        <begin position="7"/>
        <end position="28"/>
    </location>
</feature>
<comment type="caution">
    <text evidence="9">The sequence shown here is derived from an EMBL/GenBank/DDBJ whole genome shotgun (WGS) entry which is preliminary data.</text>
</comment>
<dbReference type="PANTHER" id="PTHR21248">
    <property type="entry name" value="CARDIOLIPIN SYNTHASE"/>
    <property type="match status" value="1"/>
</dbReference>